<protein>
    <submittedName>
        <fullName evidence="1">Uncharacterized protein</fullName>
    </submittedName>
</protein>
<dbReference type="Proteomes" id="UP000770661">
    <property type="component" value="Unassembled WGS sequence"/>
</dbReference>
<comment type="caution">
    <text evidence="1">The sequence shown here is derived from an EMBL/GenBank/DDBJ whole genome shotgun (WGS) entry which is preliminary data.</text>
</comment>
<keyword evidence="2" id="KW-1185">Reference proteome</keyword>
<gene>
    <name evidence="1" type="ORF">GWK47_035918</name>
</gene>
<reference evidence="1" key="1">
    <citation type="submission" date="2020-07" db="EMBL/GenBank/DDBJ databases">
        <title>The High-quality genome of the commercially important snow crab, Chionoecetes opilio.</title>
        <authorList>
            <person name="Jeong J.-H."/>
            <person name="Ryu S."/>
        </authorList>
    </citation>
    <scope>NUCLEOTIDE SEQUENCE</scope>
    <source>
        <strain evidence="1">MADBK_172401_WGS</strain>
        <tissue evidence="1">Digestive gland</tissue>
    </source>
</reference>
<sequence length="103" mass="11574">MATDTPDARMPPAASRYCYCVCDKKRRKHPGVRLQLFPKDARRWRYRRLFRESPLASAEIGLDVAAGEDSSTITTGNMAHSDCFDTDVGVLPKPQYQSQPPTT</sequence>
<dbReference type="EMBL" id="JACEEZ010004012">
    <property type="protein sequence ID" value="KAG0726762.1"/>
    <property type="molecule type" value="Genomic_DNA"/>
</dbReference>
<evidence type="ECO:0000313" key="1">
    <source>
        <dbReference type="EMBL" id="KAG0726762.1"/>
    </source>
</evidence>
<name>A0A8J4YGA9_CHIOP</name>
<dbReference type="AlphaFoldDB" id="A0A8J4YGA9"/>
<accession>A0A8J4YGA9</accession>
<organism evidence="1 2">
    <name type="scientific">Chionoecetes opilio</name>
    <name type="common">Atlantic snow crab</name>
    <name type="synonym">Cancer opilio</name>
    <dbReference type="NCBI Taxonomy" id="41210"/>
    <lineage>
        <taxon>Eukaryota</taxon>
        <taxon>Metazoa</taxon>
        <taxon>Ecdysozoa</taxon>
        <taxon>Arthropoda</taxon>
        <taxon>Crustacea</taxon>
        <taxon>Multicrustacea</taxon>
        <taxon>Malacostraca</taxon>
        <taxon>Eumalacostraca</taxon>
        <taxon>Eucarida</taxon>
        <taxon>Decapoda</taxon>
        <taxon>Pleocyemata</taxon>
        <taxon>Brachyura</taxon>
        <taxon>Eubrachyura</taxon>
        <taxon>Majoidea</taxon>
        <taxon>Majidae</taxon>
        <taxon>Chionoecetes</taxon>
    </lineage>
</organism>
<evidence type="ECO:0000313" key="2">
    <source>
        <dbReference type="Proteomes" id="UP000770661"/>
    </source>
</evidence>
<proteinExistence type="predicted"/>